<evidence type="ECO:0000259" key="1">
    <source>
        <dbReference type="Pfam" id="PF14420"/>
    </source>
</evidence>
<dbReference type="PANTHER" id="PTHR38788:SF3">
    <property type="entry name" value="CLR5 DOMAIN-CONTAINING PROTEIN"/>
    <property type="match status" value="1"/>
</dbReference>
<evidence type="ECO:0000313" key="2">
    <source>
        <dbReference type="EMBL" id="KAK0621870.1"/>
    </source>
</evidence>
<dbReference type="EMBL" id="JAULSR010000004">
    <property type="protein sequence ID" value="KAK0621870.1"/>
    <property type="molecule type" value="Genomic_DNA"/>
</dbReference>
<dbReference type="AlphaFoldDB" id="A0AA39WV32"/>
<proteinExistence type="predicted"/>
<dbReference type="Pfam" id="PF14420">
    <property type="entry name" value="Clr5"/>
    <property type="match status" value="1"/>
</dbReference>
<reference evidence="2" key="1">
    <citation type="submission" date="2023-06" db="EMBL/GenBank/DDBJ databases">
        <title>Genome-scale phylogeny and comparative genomics of the fungal order Sordariales.</title>
        <authorList>
            <consortium name="Lawrence Berkeley National Laboratory"/>
            <person name="Hensen N."/>
            <person name="Bonometti L."/>
            <person name="Westerberg I."/>
            <person name="Brannstrom I.O."/>
            <person name="Guillou S."/>
            <person name="Cros-Aarteil S."/>
            <person name="Calhoun S."/>
            <person name="Haridas S."/>
            <person name="Kuo A."/>
            <person name="Mondo S."/>
            <person name="Pangilinan J."/>
            <person name="Riley R."/>
            <person name="LaButti K."/>
            <person name="Andreopoulos B."/>
            <person name="Lipzen A."/>
            <person name="Chen C."/>
            <person name="Yanf M."/>
            <person name="Daum C."/>
            <person name="Ng V."/>
            <person name="Clum A."/>
            <person name="Steindorff A."/>
            <person name="Ohm R."/>
            <person name="Martin F."/>
            <person name="Silar P."/>
            <person name="Natvig D."/>
            <person name="Lalanne C."/>
            <person name="Gautier V."/>
            <person name="Ament-velasquez S.L."/>
            <person name="Kruys A."/>
            <person name="Hutchinson M.I."/>
            <person name="Powell A.J."/>
            <person name="Barry K."/>
            <person name="Miller A.N."/>
            <person name="Grigoriev I.V."/>
            <person name="Debuchy R."/>
            <person name="Gladieux P."/>
            <person name="Thoren M.H."/>
            <person name="Johannesson H."/>
        </authorList>
    </citation>
    <scope>NUCLEOTIDE SEQUENCE</scope>
    <source>
        <strain evidence="2">SMH3391-2</strain>
    </source>
</reference>
<evidence type="ECO:0000313" key="3">
    <source>
        <dbReference type="Proteomes" id="UP001174934"/>
    </source>
</evidence>
<name>A0AA39WV32_9PEZI</name>
<organism evidence="2 3">
    <name type="scientific">Bombardia bombarda</name>
    <dbReference type="NCBI Taxonomy" id="252184"/>
    <lineage>
        <taxon>Eukaryota</taxon>
        <taxon>Fungi</taxon>
        <taxon>Dikarya</taxon>
        <taxon>Ascomycota</taxon>
        <taxon>Pezizomycotina</taxon>
        <taxon>Sordariomycetes</taxon>
        <taxon>Sordariomycetidae</taxon>
        <taxon>Sordariales</taxon>
        <taxon>Lasiosphaeriaceae</taxon>
        <taxon>Bombardia</taxon>
    </lineage>
</organism>
<dbReference type="Proteomes" id="UP001174934">
    <property type="component" value="Unassembled WGS sequence"/>
</dbReference>
<sequence length="522" mass="59901">MQDKYAAQDDWETHRPTITRLYLDEHKTLREVKKHMETHHFFFATEKMYKTRIKKWSLDKNNKMAEVVHMVRLKAQRDKIGKRSVFSVRNRPVDWKDIERYLHRTPGCQAKISHTDDHLELGSAALGIVCRTPSPDPVQMLSVPPKLNNVREIHLHEEVLTHLRTYMDGAFSSGLWVLSETDKCYFARAGGIASLRLSNWFEKVECATGWEGGTSETVRLINTQMDELASLLKDQEPSLLYCLIQTHFNLSLRRPALGKLVSPFILNMCNIVLGPHHPMTRVLDRLGRLPMPDLSLTVERTAKFRLDYFQSLQTCDVKNWSTVFALYQYANALSPGPPSNAQEVERVTRLTMDELDPSTSLRFQIDCQVLFKLSSINILHENWAMAEEVLTCMGAFIARADPSNTPYYTTVVSLFLRNMGLLRFNTGRKREARQFLRENYNFCMAAFGPEGFRTVYAVAGLLYYDVAETEDEARVWRRYMEVVDLEAIAKRRSLGPMASLPPMRAEEVMELMKFGGGRGGGS</sequence>
<protein>
    <submittedName>
        <fullName evidence="2">Clr5 domain-containing protein</fullName>
    </submittedName>
</protein>
<dbReference type="SUPFAM" id="SSF50475">
    <property type="entry name" value="FMN-binding split barrel"/>
    <property type="match status" value="1"/>
</dbReference>
<dbReference type="PANTHER" id="PTHR38788">
    <property type="entry name" value="CLR5 DOMAIN-CONTAINING PROTEIN"/>
    <property type="match status" value="1"/>
</dbReference>
<comment type="caution">
    <text evidence="2">The sequence shown here is derived from an EMBL/GenBank/DDBJ whole genome shotgun (WGS) entry which is preliminary data.</text>
</comment>
<keyword evidence="3" id="KW-1185">Reference proteome</keyword>
<accession>A0AA39WV32</accession>
<gene>
    <name evidence="2" type="ORF">B0T17DRAFT_493883</name>
</gene>
<dbReference type="InterPro" id="IPR025676">
    <property type="entry name" value="Clr5_dom"/>
</dbReference>
<feature type="domain" description="Clr5" evidence="1">
    <location>
        <begin position="8"/>
        <end position="60"/>
    </location>
</feature>